<accession>A0A1S6L301</accession>
<name>A0A1S6L301_9CAUD</name>
<reference evidence="1 2" key="1">
    <citation type="submission" date="2017-01" db="EMBL/GenBank/DDBJ databases">
        <authorList>
            <person name="Mah S.A."/>
            <person name="Swanson W.J."/>
            <person name="Moy G.W."/>
            <person name="Vacquier V.D."/>
        </authorList>
    </citation>
    <scope>NUCLEOTIDE SEQUENCE [LARGE SCALE GENOMIC DNA]</scope>
</reference>
<evidence type="ECO:0000313" key="1">
    <source>
        <dbReference type="EMBL" id="AQT28539.1"/>
    </source>
</evidence>
<dbReference type="Proteomes" id="UP000221250">
    <property type="component" value="Segment"/>
</dbReference>
<keyword evidence="2" id="KW-1185">Reference proteome</keyword>
<evidence type="ECO:0000313" key="2">
    <source>
        <dbReference type="Proteomes" id="UP000221250"/>
    </source>
</evidence>
<protein>
    <submittedName>
        <fullName evidence="1">Uncharacterized protein</fullName>
    </submittedName>
</protein>
<dbReference type="EMBL" id="KY448244">
    <property type="protein sequence ID" value="AQT28539.1"/>
    <property type="molecule type" value="Genomic_DNA"/>
</dbReference>
<gene>
    <name evidence="1" type="ORF">YOLOSWAG_55</name>
</gene>
<proteinExistence type="predicted"/>
<organism evidence="1 2">
    <name type="scientific">Erwinia phage vB_EamM_Yoloswag</name>
    <dbReference type="NCBI Taxonomy" id="1958956"/>
    <lineage>
        <taxon>Viruses</taxon>
        <taxon>Duplodnaviria</taxon>
        <taxon>Heunggongvirae</taxon>
        <taxon>Uroviricota</taxon>
        <taxon>Caudoviricetes</taxon>
        <taxon>Yoloswagvirus</taxon>
        <taxon>Yoloswagvirus yoloswag</taxon>
    </lineage>
</organism>
<sequence>MADGVRLMQAATTGNITEGGRKLMARSDLRQGISEFRMRAQQHYNRTDTGSVKMPELDFDMSGFDTTDLYKQHADEKQQQCTQ</sequence>